<organism evidence="7 8">
    <name type="scientific">Vitis vinifera</name>
    <name type="common">Grape</name>
    <dbReference type="NCBI Taxonomy" id="29760"/>
    <lineage>
        <taxon>Eukaryota</taxon>
        <taxon>Viridiplantae</taxon>
        <taxon>Streptophyta</taxon>
        <taxon>Embryophyta</taxon>
        <taxon>Tracheophyta</taxon>
        <taxon>Spermatophyta</taxon>
        <taxon>Magnoliopsida</taxon>
        <taxon>eudicotyledons</taxon>
        <taxon>Gunneridae</taxon>
        <taxon>Pentapetalae</taxon>
        <taxon>rosids</taxon>
        <taxon>Vitales</taxon>
        <taxon>Vitaceae</taxon>
        <taxon>Viteae</taxon>
        <taxon>Vitis</taxon>
    </lineage>
</organism>
<comment type="caution">
    <text evidence="7">The sequence shown here is derived from an EMBL/GenBank/DDBJ whole genome shotgun (WGS) entry which is preliminary data.</text>
</comment>
<feature type="compositionally biased region" description="Polar residues" evidence="5">
    <location>
        <begin position="286"/>
        <end position="295"/>
    </location>
</feature>
<name>A0A438GAC7_VITVI</name>
<dbReference type="GO" id="GO:0005524">
    <property type="term" value="F:ATP binding"/>
    <property type="evidence" value="ECO:0007669"/>
    <property type="project" value="UniProtKB-KW"/>
</dbReference>
<dbReference type="SUPFAM" id="SSF52540">
    <property type="entry name" value="P-loop containing nucleoside triphosphate hydrolases"/>
    <property type="match status" value="1"/>
</dbReference>
<evidence type="ECO:0000256" key="1">
    <source>
        <dbReference type="ARBA" id="ARBA00004678"/>
    </source>
</evidence>
<reference evidence="7 8" key="1">
    <citation type="journal article" date="2018" name="PLoS Genet.">
        <title>Population sequencing reveals clonal diversity and ancestral inbreeding in the grapevine cultivar Chardonnay.</title>
        <authorList>
            <person name="Roach M.J."/>
            <person name="Johnson D.L."/>
            <person name="Bohlmann J."/>
            <person name="van Vuuren H.J."/>
            <person name="Jones S.J."/>
            <person name="Pretorius I.S."/>
            <person name="Schmidt S.A."/>
            <person name="Borneman A.R."/>
        </authorList>
    </citation>
    <scope>NUCLEOTIDE SEQUENCE [LARGE SCALE GENOMIC DNA]</scope>
    <source>
        <strain evidence="8">cv. Chardonnay</strain>
        <tissue evidence="7">Leaf</tissue>
    </source>
</reference>
<evidence type="ECO:0000313" key="8">
    <source>
        <dbReference type="Proteomes" id="UP000288805"/>
    </source>
</evidence>
<dbReference type="Pfam" id="PF01583">
    <property type="entry name" value="APS_kinase"/>
    <property type="match status" value="1"/>
</dbReference>
<sequence length="320" mass="35789">MCHLISAFFMGKSSVACALSQSLYSRGKLSYILDGDNVRHGLNRDLSFKAEDRAENIRRVGEVAKLFADAGLICIASLISPYRRDRDACRALVPEGSFIEVEAPPLNEIFMQCSWMCHSKSVKRGTQRVCISLHVQGKFKPPISSPSQCIVTYEPDLEKSELILIGEIANVERIAILISLLEMVMEVCVGQLPMETGGVVSPCIGEDGCDFWNSCFHRCFHDWELEELNNFFKLIHSVTVQGFTGIHDPYEPPLNCEVVLDSRRKHSNTKGWTFSKVYGKEKPSYKSLNDNQYYTPTKAPLPANSNSLKRGQTSLHGSST</sequence>
<keyword evidence="4" id="KW-0067">ATP-binding</keyword>
<dbReference type="GO" id="GO:0004020">
    <property type="term" value="F:adenylylsulfate kinase activity"/>
    <property type="evidence" value="ECO:0007669"/>
    <property type="project" value="UniProtKB-EC"/>
</dbReference>
<dbReference type="AlphaFoldDB" id="A0A438GAC7"/>
<evidence type="ECO:0000256" key="5">
    <source>
        <dbReference type="SAM" id="MobiDB-lite"/>
    </source>
</evidence>
<dbReference type="PANTHER" id="PTHR11055">
    <property type="entry name" value="BIFUNCTIONAL 3'-PHOSPHOADENOSINE 5'-PHOSPHOSULFATE SYNTHASE"/>
    <property type="match status" value="1"/>
</dbReference>
<evidence type="ECO:0000313" key="7">
    <source>
        <dbReference type="EMBL" id="RVW69167.1"/>
    </source>
</evidence>
<keyword evidence="7" id="KW-0418">Kinase</keyword>
<evidence type="ECO:0000256" key="4">
    <source>
        <dbReference type="ARBA" id="ARBA00022840"/>
    </source>
</evidence>
<evidence type="ECO:0000256" key="2">
    <source>
        <dbReference type="ARBA" id="ARBA00022679"/>
    </source>
</evidence>
<keyword evidence="2" id="KW-0808">Transferase</keyword>
<dbReference type="EMBL" id="QGNW01000505">
    <property type="protein sequence ID" value="RVW69167.1"/>
    <property type="molecule type" value="Genomic_DNA"/>
</dbReference>
<gene>
    <name evidence="7" type="primary">APK1_2</name>
    <name evidence="7" type="ORF">CK203_059580</name>
</gene>
<keyword evidence="3" id="KW-0547">Nucleotide-binding</keyword>
<dbReference type="CDD" id="cd02027">
    <property type="entry name" value="APSK"/>
    <property type="match status" value="1"/>
</dbReference>
<evidence type="ECO:0000259" key="6">
    <source>
        <dbReference type="Pfam" id="PF01583"/>
    </source>
</evidence>
<dbReference type="InterPro" id="IPR059117">
    <property type="entry name" value="APS_kinase_dom"/>
</dbReference>
<evidence type="ECO:0000256" key="3">
    <source>
        <dbReference type="ARBA" id="ARBA00022741"/>
    </source>
</evidence>
<feature type="domain" description="APS kinase" evidence="6">
    <location>
        <begin position="11"/>
        <end position="101"/>
    </location>
</feature>
<dbReference type="GO" id="GO:0000103">
    <property type="term" value="P:sulfate assimilation"/>
    <property type="evidence" value="ECO:0007669"/>
    <property type="project" value="InterPro"/>
</dbReference>
<dbReference type="PANTHER" id="PTHR11055:SF74">
    <property type="entry name" value="ADENYLYL-SULFATE KINASE"/>
    <property type="match status" value="1"/>
</dbReference>
<comment type="pathway">
    <text evidence="1">Sulfur metabolism.</text>
</comment>
<protein>
    <submittedName>
        <fullName evidence="7">Adenylyl-sulfate kinase 1, chloroplastic</fullName>
    </submittedName>
</protein>
<dbReference type="InterPro" id="IPR027417">
    <property type="entry name" value="P-loop_NTPase"/>
</dbReference>
<accession>A0A438GAC7</accession>
<feature type="compositionally biased region" description="Polar residues" evidence="5">
    <location>
        <begin position="303"/>
        <end position="320"/>
    </location>
</feature>
<dbReference type="Proteomes" id="UP000288805">
    <property type="component" value="Unassembled WGS sequence"/>
</dbReference>
<proteinExistence type="predicted"/>
<feature type="region of interest" description="Disordered" evidence="5">
    <location>
        <begin position="283"/>
        <end position="320"/>
    </location>
</feature>
<dbReference type="Gene3D" id="3.40.50.300">
    <property type="entry name" value="P-loop containing nucleotide triphosphate hydrolases"/>
    <property type="match status" value="1"/>
</dbReference>